<evidence type="ECO:0000256" key="1">
    <source>
        <dbReference type="ARBA" id="ARBA00022737"/>
    </source>
</evidence>
<dbReference type="EMBL" id="BNJQ01000032">
    <property type="protein sequence ID" value="GHP11027.1"/>
    <property type="molecule type" value="Genomic_DNA"/>
</dbReference>
<proteinExistence type="predicted"/>
<dbReference type="InterPro" id="IPR036770">
    <property type="entry name" value="Ankyrin_rpt-contain_sf"/>
</dbReference>
<keyword evidence="2" id="KW-0040">ANK repeat</keyword>
<name>A0A830I1K2_9CHLO</name>
<reference evidence="3" key="1">
    <citation type="submission" date="2020-10" db="EMBL/GenBank/DDBJ databases">
        <title>Unveiling of a novel bifunctional photoreceptor, Dualchrome1, isolated from a cosmopolitan green alga.</title>
        <authorList>
            <person name="Suzuki S."/>
            <person name="Kawachi M."/>
        </authorList>
    </citation>
    <scope>NUCLEOTIDE SEQUENCE</scope>
    <source>
        <strain evidence="3">NIES 2893</strain>
    </source>
</reference>
<evidence type="ECO:0000256" key="2">
    <source>
        <dbReference type="ARBA" id="ARBA00023043"/>
    </source>
</evidence>
<protein>
    <submittedName>
        <fullName evidence="3">Uncharacterized protein</fullName>
    </submittedName>
</protein>
<evidence type="ECO:0000313" key="3">
    <source>
        <dbReference type="EMBL" id="GHP11027.1"/>
    </source>
</evidence>
<dbReference type="Gene3D" id="1.25.40.20">
    <property type="entry name" value="Ankyrin repeat-containing domain"/>
    <property type="match status" value="1"/>
</dbReference>
<organism evidence="3 4">
    <name type="scientific">Pycnococcus provasolii</name>
    <dbReference type="NCBI Taxonomy" id="41880"/>
    <lineage>
        <taxon>Eukaryota</taxon>
        <taxon>Viridiplantae</taxon>
        <taxon>Chlorophyta</taxon>
        <taxon>Pseudoscourfieldiophyceae</taxon>
        <taxon>Pseudoscourfieldiales</taxon>
        <taxon>Pycnococcaceae</taxon>
        <taxon>Pycnococcus</taxon>
    </lineage>
</organism>
<keyword evidence="1" id="KW-0677">Repeat</keyword>
<evidence type="ECO:0000313" key="4">
    <source>
        <dbReference type="Proteomes" id="UP000660262"/>
    </source>
</evidence>
<dbReference type="AlphaFoldDB" id="A0A830I1K2"/>
<dbReference type="Proteomes" id="UP000660262">
    <property type="component" value="Unassembled WGS sequence"/>
</dbReference>
<dbReference type="SUPFAM" id="SSF48403">
    <property type="entry name" value="Ankyrin repeat"/>
    <property type="match status" value="1"/>
</dbReference>
<dbReference type="PANTHER" id="PTHR24198:SF165">
    <property type="entry name" value="ANKYRIN REPEAT-CONTAINING PROTEIN-RELATED"/>
    <property type="match status" value="1"/>
</dbReference>
<gene>
    <name evidence="3" type="ORF">PPROV_000975700</name>
</gene>
<keyword evidence="4" id="KW-1185">Reference proteome</keyword>
<dbReference type="Pfam" id="PF12796">
    <property type="entry name" value="Ank_2"/>
    <property type="match status" value="1"/>
</dbReference>
<dbReference type="PANTHER" id="PTHR24198">
    <property type="entry name" value="ANKYRIN REPEAT AND PROTEIN KINASE DOMAIN-CONTAINING PROTEIN"/>
    <property type="match status" value="1"/>
</dbReference>
<accession>A0A830I1K2</accession>
<dbReference type="InterPro" id="IPR002110">
    <property type="entry name" value="Ankyrin_rpt"/>
</dbReference>
<dbReference type="OrthoDB" id="20872at2759"/>
<comment type="caution">
    <text evidence="3">The sequence shown here is derived from an EMBL/GenBank/DDBJ whole genome shotgun (WGS) entry which is preliminary data.</text>
</comment>
<sequence length="302" mass="33205">MAEAEETVFVEVLVESARVRAARILDILDEYRPFLYASSYSEQELVEYPLHCAAEQGSVEAVRALLAEFPDEARRANESWYPLHEAASSGSFECVEAILAAYPEAAQKHTRGNLCTPLELAAQSGNGHSVVAIMEAYPEAATDGTDAEGRYPVEYMLEVGDMWASSEDFAAKLRAAKLLLDALPKCFSRFPFETKEIEVSKDVMPHLQIMVALTRAGYPPSRPWTPSIGHALRGISAGLGVSGGRDEVIAIIQAHMSRVRTFLLAASRFGLKSDLAHDIVGRLYAMEFVQPAFCIDQMSTER</sequence>
<dbReference type="SMART" id="SM00248">
    <property type="entry name" value="ANK"/>
    <property type="match status" value="3"/>
</dbReference>